<dbReference type="OrthoDB" id="5599468at2759"/>
<feature type="region of interest" description="Disordered" evidence="2">
    <location>
        <begin position="180"/>
        <end position="277"/>
    </location>
</feature>
<dbReference type="GeneID" id="27684271"/>
<feature type="coiled-coil region" evidence="1">
    <location>
        <begin position="17"/>
        <end position="72"/>
    </location>
</feature>
<dbReference type="EMBL" id="KQ257450">
    <property type="protein sequence ID" value="KND04851.1"/>
    <property type="molecule type" value="Genomic_DNA"/>
</dbReference>
<dbReference type="Pfam" id="PF25972">
    <property type="entry name" value="At4g15545_C"/>
    <property type="match status" value="1"/>
</dbReference>
<dbReference type="Proteomes" id="UP000053201">
    <property type="component" value="Unassembled WGS sequence"/>
</dbReference>
<dbReference type="STRING" id="645134.A0A0L0HU17"/>
<dbReference type="OMA" id="YKTRVSG"/>
<dbReference type="PANTHER" id="PTHR47383:SF8">
    <property type="entry name" value="OS01G0768300 PROTEIN"/>
    <property type="match status" value="1"/>
</dbReference>
<feature type="domain" description="At4g15545-like C-terminal" evidence="3">
    <location>
        <begin position="280"/>
        <end position="344"/>
    </location>
</feature>
<dbReference type="InterPro" id="IPR058935">
    <property type="entry name" value="At4g15545-like_C"/>
</dbReference>
<sequence length="344" mass="37775">MSTPFDQDFEAGIRLIRESYSKRIAAKDEEIKVLRENLGMKDSEVKDLTARMQTLELQLGRADKRMAEMSRAVAKLASFKQSVMESLADDTDVNISLSDGYRVAGLSTLGTSTLSVGRIGGNNRVATASTHGIELDNAGLPEHINHENSFIGDHTSRLFTHSPTSQIATDRHVEDVLSNISTSPQRTLKHASSADNLRKVTGLPPGPTSGSARHSTTAAYQQQPQQQEKRKSAGVSFTGIDTGGNPSTPNGDPPSPIAVTGHPAANSSIHTSNEHSVTGAVDGREFFRKARATLSYDEFTTLLWNVKAYNNREQNRVRTLDSLSRLFGEKHRDLYEQFERLVQR</sequence>
<name>A0A0L0HU17_SPIPD</name>
<gene>
    <name evidence="4" type="ORF">SPPG_00551</name>
</gene>
<dbReference type="InterPro" id="IPR058936">
    <property type="entry name" value="At4g15545-like"/>
</dbReference>
<evidence type="ECO:0000259" key="3">
    <source>
        <dbReference type="Pfam" id="PF25972"/>
    </source>
</evidence>
<evidence type="ECO:0000313" key="4">
    <source>
        <dbReference type="EMBL" id="KND04851.1"/>
    </source>
</evidence>
<protein>
    <recommendedName>
        <fullName evidence="3">At4g15545-like C-terminal domain-containing protein</fullName>
    </recommendedName>
</protein>
<dbReference type="RefSeq" id="XP_016612890.1">
    <property type="nucleotide sequence ID" value="XM_016748878.1"/>
</dbReference>
<keyword evidence="5" id="KW-1185">Reference proteome</keyword>
<feature type="compositionally biased region" description="Polar residues" evidence="2">
    <location>
        <begin position="208"/>
        <end position="220"/>
    </location>
</feature>
<dbReference type="eggNOG" id="ENOG502RUC9">
    <property type="taxonomic scope" value="Eukaryota"/>
</dbReference>
<evidence type="ECO:0000256" key="2">
    <source>
        <dbReference type="SAM" id="MobiDB-lite"/>
    </source>
</evidence>
<dbReference type="AlphaFoldDB" id="A0A0L0HU17"/>
<proteinExistence type="predicted"/>
<dbReference type="InParanoid" id="A0A0L0HU17"/>
<keyword evidence="1" id="KW-0175">Coiled coil</keyword>
<accession>A0A0L0HU17</accession>
<feature type="compositionally biased region" description="Polar residues" evidence="2">
    <location>
        <begin position="265"/>
        <end position="276"/>
    </location>
</feature>
<dbReference type="PANTHER" id="PTHR47383">
    <property type="entry name" value="OS03G0659800 PROTEIN"/>
    <property type="match status" value="1"/>
</dbReference>
<dbReference type="VEuPathDB" id="FungiDB:SPPG_00551"/>
<organism evidence="4 5">
    <name type="scientific">Spizellomyces punctatus (strain DAOM BR117)</name>
    <dbReference type="NCBI Taxonomy" id="645134"/>
    <lineage>
        <taxon>Eukaryota</taxon>
        <taxon>Fungi</taxon>
        <taxon>Fungi incertae sedis</taxon>
        <taxon>Chytridiomycota</taxon>
        <taxon>Chytridiomycota incertae sedis</taxon>
        <taxon>Chytridiomycetes</taxon>
        <taxon>Spizellomycetales</taxon>
        <taxon>Spizellomycetaceae</taxon>
        <taxon>Spizellomyces</taxon>
    </lineage>
</organism>
<evidence type="ECO:0000313" key="5">
    <source>
        <dbReference type="Proteomes" id="UP000053201"/>
    </source>
</evidence>
<evidence type="ECO:0000256" key="1">
    <source>
        <dbReference type="SAM" id="Coils"/>
    </source>
</evidence>
<reference evidence="4 5" key="1">
    <citation type="submission" date="2009-08" db="EMBL/GenBank/DDBJ databases">
        <title>The Genome Sequence of Spizellomyces punctatus strain DAOM BR117.</title>
        <authorList>
            <consortium name="The Broad Institute Genome Sequencing Platform"/>
            <person name="Russ C."/>
            <person name="Cuomo C."/>
            <person name="Shea T."/>
            <person name="Young S.K."/>
            <person name="Zeng Q."/>
            <person name="Koehrsen M."/>
            <person name="Haas B."/>
            <person name="Borodovsky M."/>
            <person name="Guigo R."/>
            <person name="Alvarado L."/>
            <person name="Berlin A."/>
            <person name="Bochicchio J."/>
            <person name="Borenstein D."/>
            <person name="Chapman S."/>
            <person name="Chen Z."/>
            <person name="Engels R."/>
            <person name="Freedman E."/>
            <person name="Gellesch M."/>
            <person name="Goldberg J."/>
            <person name="Griggs A."/>
            <person name="Gujja S."/>
            <person name="Heiman D."/>
            <person name="Hepburn T."/>
            <person name="Howarth C."/>
            <person name="Jen D."/>
            <person name="Larson L."/>
            <person name="Lewis B."/>
            <person name="Mehta T."/>
            <person name="Park D."/>
            <person name="Pearson M."/>
            <person name="Roberts A."/>
            <person name="Saif S."/>
            <person name="Shenoy N."/>
            <person name="Sisk P."/>
            <person name="Stolte C."/>
            <person name="Sykes S."/>
            <person name="Thomson T."/>
            <person name="Walk T."/>
            <person name="White J."/>
            <person name="Yandava C."/>
            <person name="Burger G."/>
            <person name="Gray M.W."/>
            <person name="Holland P.W.H."/>
            <person name="King N."/>
            <person name="Lang F.B.F."/>
            <person name="Roger A.J."/>
            <person name="Ruiz-Trillo I."/>
            <person name="Lander E."/>
            <person name="Nusbaum C."/>
        </authorList>
    </citation>
    <scope>NUCLEOTIDE SEQUENCE [LARGE SCALE GENOMIC DNA]</scope>
    <source>
        <strain evidence="4 5">DAOM BR117</strain>
    </source>
</reference>